<feature type="domain" description="Pyridoxamine 5'-phosphate oxidase N-terminal" evidence="1">
    <location>
        <begin position="23"/>
        <end position="142"/>
    </location>
</feature>
<sequence>MSLKSNWPQIKRTLEQSQASAVHCSIATVCPDGTPHITPVGTVFLRDNQTGFFFDHYAVSLGENIDSNPSVCVSAVNVGRWFWLKSLLTGRFASEPGVRLYGKAGPARPATTEELQMIHKRVASTQWLKGARMLWSDFEVVRDIEFTDFKPVAYPMMMDGMWPAD</sequence>
<dbReference type="EMBL" id="FTOH01000001">
    <property type="protein sequence ID" value="SIS46501.1"/>
    <property type="molecule type" value="Genomic_DNA"/>
</dbReference>
<dbReference type="InterPro" id="IPR011576">
    <property type="entry name" value="Pyridox_Oxase_N"/>
</dbReference>
<dbReference type="OrthoDB" id="1161330at2"/>
<dbReference type="Pfam" id="PF01243">
    <property type="entry name" value="PNPOx_N"/>
    <property type="match status" value="1"/>
</dbReference>
<evidence type="ECO:0000259" key="1">
    <source>
        <dbReference type="Pfam" id="PF01243"/>
    </source>
</evidence>
<dbReference type="STRING" id="484498.SAMN05421686_101564"/>
<dbReference type="RefSeq" id="WP_076514152.1">
    <property type="nucleotide sequence ID" value="NZ_FTOH01000001.1"/>
</dbReference>
<name>A0A1N7JB66_9GAMM</name>
<reference evidence="3" key="1">
    <citation type="submission" date="2017-01" db="EMBL/GenBank/DDBJ databases">
        <authorList>
            <person name="Varghese N."/>
            <person name="Submissions S."/>
        </authorList>
    </citation>
    <scope>NUCLEOTIDE SEQUENCE [LARGE SCALE GENOMIC DNA]</scope>
    <source>
        <strain evidence="3">DSM 24913</strain>
    </source>
</reference>
<dbReference type="Gene3D" id="2.30.110.10">
    <property type="entry name" value="Electron Transport, Fmn-binding Protein, Chain A"/>
    <property type="match status" value="1"/>
</dbReference>
<organism evidence="2 3">
    <name type="scientific">Thalassolituus maritimus</name>
    <dbReference type="NCBI Taxonomy" id="484498"/>
    <lineage>
        <taxon>Bacteria</taxon>
        <taxon>Pseudomonadati</taxon>
        <taxon>Pseudomonadota</taxon>
        <taxon>Gammaproteobacteria</taxon>
        <taxon>Oceanospirillales</taxon>
        <taxon>Oceanospirillaceae</taxon>
        <taxon>Thalassolituus</taxon>
    </lineage>
</organism>
<evidence type="ECO:0000313" key="3">
    <source>
        <dbReference type="Proteomes" id="UP000185639"/>
    </source>
</evidence>
<evidence type="ECO:0000313" key="2">
    <source>
        <dbReference type="EMBL" id="SIS46501.1"/>
    </source>
</evidence>
<dbReference type="SUPFAM" id="SSF50475">
    <property type="entry name" value="FMN-binding split barrel"/>
    <property type="match status" value="1"/>
</dbReference>
<protein>
    <submittedName>
        <fullName evidence="2">Pyridoxamine 5'-phosphate oxidase</fullName>
    </submittedName>
</protein>
<gene>
    <name evidence="2" type="ORF">SAMN05421686_101564</name>
</gene>
<dbReference type="Proteomes" id="UP000185639">
    <property type="component" value="Unassembled WGS sequence"/>
</dbReference>
<accession>A0A1N7JB66</accession>
<dbReference type="InterPro" id="IPR012349">
    <property type="entry name" value="Split_barrel_FMN-bd"/>
</dbReference>
<dbReference type="AlphaFoldDB" id="A0A1N7JB66"/>
<proteinExistence type="predicted"/>
<keyword evidence="3" id="KW-1185">Reference proteome</keyword>